<protein>
    <submittedName>
        <fullName evidence="1">Uncharacterized protein (UPF0335 family)</fullName>
    </submittedName>
</protein>
<proteinExistence type="predicted"/>
<dbReference type="RefSeq" id="WP_163230697.1">
    <property type="nucleotide sequence ID" value="NZ_BMLD01000002.1"/>
</dbReference>
<gene>
    <name evidence="1" type="ORF">J2800_000011</name>
</gene>
<evidence type="ECO:0000313" key="1">
    <source>
        <dbReference type="EMBL" id="MDR6529296.1"/>
    </source>
</evidence>
<sequence length="200" mass="21821">MNAADAEGELAYVRVLELLRKTEEAASTIARVASIAPAEDISLRWSLLYLLADLEEARGLDVFLATALEAVPARSRESRGCESARDGEILVRTMAIEGLGRLASSDKHALHALFEVIERQAEPALRIEAVKAVLSVAPDQVDRLREILPEDLRFAVDIKKVRAEVLDVDFDSKAVDKVRRTPSLDKTAITTPQSGCGPCC</sequence>
<reference evidence="1 2" key="1">
    <citation type="submission" date="2023-07" db="EMBL/GenBank/DDBJ databases">
        <title>Sorghum-associated microbial communities from plants grown in Nebraska, USA.</title>
        <authorList>
            <person name="Schachtman D."/>
        </authorList>
    </citation>
    <scope>NUCLEOTIDE SEQUENCE [LARGE SCALE GENOMIC DNA]</scope>
    <source>
        <strain evidence="1 2">DS2154</strain>
    </source>
</reference>
<evidence type="ECO:0000313" key="2">
    <source>
        <dbReference type="Proteomes" id="UP001262754"/>
    </source>
</evidence>
<comment type="caution">
    <text evidence="1">The sequence shown here is derived from an EMBL/GenBank/DDBJ whole genome shotgun (WGS) entry which is preliminary data.</text>
</comment>
<name>A0ABU1MT32_9CAUL</name>
<organism evidence="1 2">
    <name type="scientific">Caulobacter rhizosphaerae</name>
    <dbReference type="NCBI Taxonomy" id="2010972"/>
    <lineage>
        <taxon>Bacteria</taxon>
        <taxon>Pseudomonadati</taxon>
        <taxon>Pseudomonadota</taxon>
        <taxon>Alphaproteobacteria</taxon>
        <taxon>Caulobacterales</taxon>
        <taxon>Caulobacteraceae</taxon>
        <taxon>Caulobacter</taxon>
    </lineage>
</organism>
<accession>A0ABU1MT32</accession>
<keyword evidence="2" id="KW-1185">Reference proteome</keyword>
<dbReference type="EMBL" id="JAVDRL010000001">
    <property type="protein sequence ID" value="MDR6529296.1"/>
    <property type="molecule type" value="Genomic_DNA"/>
</dbReference>
<dbReference type="Proteomes" id="UP001262754">
    <property type="component" value="Unassembled WGS sequence"/>
</dbReference>